<dbReference type="EMBL" id="QOQF01000010">
    <property type="protein sequence ID" value="RCL77293.1"/>
    <property type="molecule type" value="Genomic_DNA"/>
</dbReference>
<dbReference type="PANTHER" id="PTHR38436">
    <property type="entry name" value="POLYKETIDE CYCLASE SNOAL-LIKE DOMAIN"/>
    <property type="match status" value="1"/>
</dbReference>
<organism evidence="1 2">
    <name type="scientific">PS1 clade bacterium</name>
    <dbReference type="NCBI Taxonomy" id="2175152"/>
    <lineage>
        <taxon>Bacteria</taxon>
        <taxon>Pseudomonadati</taxon>
        <taxon>Pseudomonadota</taxon>
        <taxon>Alphaproteobacteria</taxon>
        <taxon>PS1 clade</taxon>
    </lineage>
</organism>
<dbReference type="InterPro" id="IPR032710">
    <property type="entry name" value="NTF2-like_dom_sf"/>
</dbReference>
<name>A0A368E170_9PROT</name>
<dbReference type="InterPro" id="IPR009959">
    <property type="entry name" value="Cyclase_SnoaL-like"/>
</dbReference>
<dbReference type="SUPFAM" id="SSF54427">
    <property type="entry name" value="NTF2-like"/>
    <property type="match status" value="2"/>
</dbReference>
<dbReference type="AlphaFoldDB" id="A0A368E170"/>
<dbReference type="Pfam" id="PF07366">
    <property type="entry name" value="SnoaL"/>
    <property type="match status" value="1"/>
</dbReference>
<dbReference type="PANTHER" id="PTHR38436:SF1">
    <property type="entry name" value="ESTER CYCLASE"/>
    <property type="match status" value="1"/>
</dbReference>
<comment type="caution">
    <text evidence="1">The sequence shown here is derived from an EMBL/GenBank/DDBJ whole genome shotgun (WGS) entry which is preliminary data.</text>
</comment>
<protein>
    <recommendedName>
        <fullName evidence="3">Polyketide cyclase</fullName>
    </recommendedName>
</protein>
<dbReference type="Gene3D" id="3.10.450.50">
    <property type="match status" value="2"/>
</dbReference>
<reference evidence="1 2" key="1">
    <citation type="journal article" date="2018" name="Microbiome">
        <title>Fine metagenomic profile of the Mediterranean stratified and mixed water columns revealed by assembly and recruitment.</title>
        <authorList>
            <person name="Haro-Moreno J.M."/>
            <person name="Lopez-Perez M."/>
            <person name="De La Torre J.R."/>
            <person name="Picazo A."/>
            <person name="Camacho A."/>
            <person name="Rodriguez-Valera F."/>
        </authorList>
    </citation>
    <scope>NUCLEOTIDE SEQUENCE [LARGE SCALE GENOMIC DNA]</scope>
    <source>
        <strain evidence="1">MED-G55</strain>
    </source>
</reference>
<dbReference type="Proteomes" id="UP000252132">
    <property type="component" value="Unassembled WGS sequence"/>
</dbReference>
<sequence length="332" mass="37812">MSCHRQILADYYACEVIVERDAFLSQHFSKDFVWHAGEPWGHGSDLARWQSEVMNPLFSALSDAHYEVHILFAGSTMNKPDGSGDKTQWATGSGYLHGIFANDWMGFRATNKSLRIRFSDFFRFEDDCIVECYSQIDIIDFLQQIDCDPLPPSNGERFIYPAPTGLNGVMMTPQDDAETMRTFKLLHDMLFDGLNTFDGEGLESMSMEDYFHPNLKWYGPGGIGACMSFKEFQERHQAPWLIAFPDREVLGLDNLICDGHICGEAWFQSVEATHGGPYLGVPATGKTLKISGIDYWLRQGDVFTENWIFIDFVELFNQMDYDLLGHARSLQP</sequence>
<evidence type="ECO:0000313" key="1">
    <source>
        <dbReference type="EMBL" id="RCL77293.1"/>
    </source>
</evidence>
<evidence type="ECO:0008006" key="3">
    <source>
        <dbReference type="Google" id="ProtNLM"/>
    </source>
</evidence>
<accession>A0A368E170</accession>
<gene>
    <name evidence="1" type="ORF">DBW69_03795</name>
</gene>
<evidence type="ECO:0000313" key="2">
    <source>
        <dbReference type="Proteomes" id="UP000252132"/>
    </source>
</evidence>
<proteinExistence type="predicted"/>
<dbReference type="GO" id="GO:0030638">
    <property type="term" value="P:polyketide metabolic process"/>
    <property type="evidence" value="ECO:0007669"/>
    <property type="project" value="InterPro"/>
</dbReference>